<gene>
    <name evidence="1" type="ORF">PQ457_02550</name>
</gene>
<organism evidence="1 2">
    <name type="scientific">Novosphingobium humi</name>
    <dbReference type="NCBI Taxonomy" id="2282397"/>
    <lineage>
        <taxon>Bacteria</taxon>
        <taxon>Pseudomonadati</taxon>
        <taxon>Pseudomonadota</taxon>
        <taxon>Alphaproteobacteria</taxon>
        <taxon>Sphingomonadales</taxon>
        <taxon>Sphingomonadaceae</taxon>
        <taxon>Novosphingobium</taxon>
    </lineage>
</organism>
<proteinExistence type="predicted"/>
<dbReference type="Proteomes" id="UP001218231">
    <property type="component" value="Chromosome"/>
</dbReference>
<evidence type="ECO:0000313" key="2">
    <source>
        <dbReference type="Proteomes" id="UP001218231"/>
    </source>
</evidence>
<name>A0ABY7TY15_9SPHN</name>
<protein>
    <submittedName>
        <fullName evidence="1">Uncharacterized protein</fullName>
    </submittedName>
</protein>
<reference evidence="1 2" key="1">
    <citation type="submission" date="2023-02" db="EMBL/GenBank/DDBJ databases">
        <title>Genome sequence of Novosphingobium humi KACC 19094.</title>
        <authorList>
            <person name="Kim S."/>
            <person name="Heo J."/>
            <person name="Kwon S.-W."/>
        </authorList>
    </citation>
    <scope>NUCLEOTIDE SEQUENCE [LARGE SCALE GENOMIC DNA]</scope>
    <source>
        <strain evidence="1 2">KACC 19094</strain>
    </source>
</reference>
<keyword evidence="2" id="KW-1185">Reference proteome</keyword>
<dbReference type="RefSeq" id="WP_273618227.1">
    <property type="nucleotide sequence ID" value="NZ_CP117417.1"/>
</dbReference>
<accession>A0ABY7TY15</accession>
<evidence type="ECO:0000313" key="1">
    <source>
        <dbReference type="EMBL" id="WCT77873.1"/>
    </source>
</evidence>
<sequence>MEKAISPVNFARYGVTPSHRLQKAVPPDVRMGKAHLYRSTIRAQSRANANFAGHFNIITLGCGAGTTCLAVYDRATGKVTIPKEPAVVDQILMDLGPGDDRVYFHPDSRLLITIGFINDDLNRAGIGYYLWGGGGFTLLRFVPIKSVCSEAP</sequence>
<dbReference type="EMBL" id="CP117417">
    <property type="protein sequence ID" value="WCT77873.1"/>
    <property type="molecule type" value="Genomic_DNA"/>
</dbReference>